<dbReference type="PROSITE" id="PS50994">
    <property type="entry name" value="INTEGRASE"/>
    <property type="match status" value="1"/>
</dbReference>
<proteinExistence type="predicted"/>
<sequence length="185" mass="20866">MRTLRTLAYAIVTDNATCFSSAEFQAWCEQRGTQHLRGAPYHPETNGAAERLVQTFKKSLKKSTLPPADVLQEFLLLYRRTPLASGSSPSELLNGRQIRTAIDIIVPAQRSRQPRDVTTSFSSLSKDSPCFALAFKGGRKGRRKPAVVTAVLGHKLFDVRVLPDGPIWRRHADQLRKRHTRHQHK</sequence>
<dbReference type="InterPro" id="IPR050951">
    <property type="entry name" value="Retrovirus_Pol_polyprotein"/>
</dbReference>
<name>A0AAV3ZFQ8_9GAST</name>
<dbReference type="EMBL" id="BLXT01002468">
    <property type="protein sequence ID" value="GFN94725.1"/>
    <property type="molecule type" value="Genomic_DNA"/>
</dbReference>
<dbReference type="PANTHER" id="PTHR37984:SF5">
    <property type="entry name" value="PROTEIN NYNRIN-LIKE"/>
    <property type="match status" value="1"/>
</dbReference>
<feature type="domain" description="Integrase catalytic" evidence="1">
    <location>
        <begin position="1"/>
        <end position="115"/>
    </location>
</feature>
<accession>A0AAV3ZFQ8</accession>
<dbReference type="Gene3D" id="3.30.420.10">
    <property type="entry name" value="Ribonuclease H-like superfamily/Ribonuclease H"/>
    <property type="match status" value="1"/>
</dbReference>
<keyword evidence="3" id="KW-1185">Reference proteome</keyword>
<dbReference type="InterPro" id="IPR012337">
    <property type="entry name" value="RNaseH-like_sf"/>
</dbReference>
<evidence type="ECO:0000259" key="1">
    <source>
        <dbReference type="PROSITE" id="PS50994"/>
    </source>
</evidence>
<dbReference type="GO" id="GO:0015074">
    <property type="term" value="P:DNA integration"/>
    <property type="evidence" value="ECO:0007669"/>
    <property type="project" value="InterPro"/>
</dbReference>
<comment type="caution">
    <text evidence="2">The sequence shown here is derived from an EMBL/GenBank/DDBJ whole genome shotgun (WGS) entry which is preliminary data.</text>
</comment>
<organism evidence="2 3">
    <name type="scientific">Plakobranchus ocellatus</name>
    <dbReference type="NCBI Taxonomy" id="259542"/>
    <lineage>
        <taxon>Eukaryota</taxon>
        <taxon>Metazoa</taxon>
        <taxon>Spiralia</taxon>
        <taxon>Lophotrochozoa</taxon>
        <taxon>Mollusca</taxon>
        <taxon>Gastropoda</taxon>
        <taxon>Heterobranchia</taxon>
        <taxon>Euthyneura</taxon>
        <taxon>Panpulmonata</taxon>
        <taxon>Sacoglossa</taxon>
        <taxon>Placobranchoidea</taxon>
        <taxon>Plakobranchidae</taxon>
        <taxon>Plakobranchus</taxon>
    </lineage>
</organism>
<dbReference type="SUPFAM" id="SSF53098">
    <property type="entry name" value="Ribonuclease H-like"/>
    <property type="match status" value="1"/>
</dbReference>
<dbReference type="AlphaFoldDB" id="A0AAV3ZFQ8"/>
<protein>
    <submittedName>
        <fullName evidence="2">Transposon tf2-9 polyprotein</fullName>
    </submittedName>
</protein>
<dbReference type="GO" id="GO:0003676">
    <property type="term" value="F:nucleic acid binding"/>
    <property type="evidence" value="ECO:0007669"/>
    <property type="project" value="InterPro"/>
</dbReference>
<dbReference type="Proteomes" id="UP000735302">
    <property type="component" value="Unassembled WGS sequence"/>
</dbReference>
<gene>
    <name evidence="2" type="ORF">PoB_002123100</name>
</gene>
<dbReference type="PANTHER" id="PTHR37984">
    <property type="entry name" value="PROTEIN CBG26694"/>
    <property type="match status" value="1"/>
</dbReference>
<reference evidence="2 3" key="1">
    <citation type="journal article" date="2021" name="Elife">
        <title>Chloroplast acquisition without the gene transfer in kleptoplastic sea slugs, Plakobranchus ocellatus.</title>
        <authorList>
            <person name="Maeda T."/>
            <person name="Takahashi S."/>
            <person name="Yoshida T."/>
            <person name="Shimamura S."/>
            <person name="Takaki Y."/>
            <person name="Nagai Y."/>
            <person name="Toyoda A."/>
            <person name="Suzuki Y."/>
            <person name="Arimoto A."/>
            <person name="Ishii H."/>
            <person name="Satoh N."/>
            <person name="Nishiyama T."/>
            <person name="Hasebe M."/>
            <person name="Maruyama T."/>
            <person name="Minagawa J."/>
            <person name="Obokata J."/>
            <person name="Shigenobu S."/>
        </authorList>
    </citation>
    <scope>NUCLEOTIDE SEQUENCE [LARGE SCALE GENOMIC DNA]</scope>
</reference>
<dbReference type="InterPro" id="IPR036397">
    <property type="entry name" value="RNaseH_sf"/>
</dbReference>
<dbReference type="InterPro" id="IPR001584">
    <property type="entry name" value="Integrase_cat-core"/>
</dbReference>
<evidence type="ECO:0000313" key="3">
    <source>
        <dbReference type="Proteomes" id="UP000735302"/>
    </source>
</evidence>
<evidence type="ECO:0000313" key="2">
    <source>
        <dbReference type="EMBL" id="GFN94725.1"/>
    </source>
</evidence>